<evidence type="ECO:0000313" key="2">
    <source>
        <dbReference type="Proteomes" id="UP000342300"/>
    </source>
</evidence>
<dbReference type="Proteomes" id="UP000342300">
    <property type="component" value="Unassembled WGS sequence"/>
</dbReference>
<evidence type="ECO:0000313" key="1">
    <source>
        <dbReference type="EMBL" id="MQM32130.1"/>
    </source>
</evidence>
<dbReference type="EMBL" id="PDHS01000445">
    <property type="protein sequence ID" value="MQM32130.1"/>
    <property type="molecule type" value="Genomic_DNA"/>
</dbReference>
<proteinExistence type="predicted"/>
<organism evidence="1 2">
    <name type="scientific">Candidatus Accumulibacter phosphatis</name>
    <dbReference type="NCBI Taxonomy" id="327160"/>
    <lineage>
        <taxon>Bacteria</taxon>
        <taxon>Pseudomonadati</taxon>
        <taxon>Pseudomonadota</taxon>
        <taxon>Betaproteobacteria</taxon>
        <taxon>Candidatus Accumulibacter</taxon>
    </lineage>
</organism>
<sequence length="121" mass="13004">MNADSTALEQVRRLAGVAVHCLPDTRSRRWRIADVEQHLARLAVPRGDGQAAPQVVFVLGLAVYPGRASAAAARDDAVNGQGRVGGDWLLIEDIHFTLTIKLLAALRSEEKAAERLLLGDG</sequence>
<gene>
    <name evidence="1" type="ORF">CRU78_17135</name>
</gene>
<reference evidence="1 2" key="1">
    <citation type="submission" date="2017-09" db="EMBL/GenBank/DDBJ databases">
        <title>Metagenomic Analysis Reveals Denitrifying Candidatus Accumulibacter and Flanking Population as a Source of N2O.</title>
        <authorList>
            <person name="Gao H."/>
            <person name="Mao Y."/>
            <person name="Zhao X."/>
            <person name="Liu W.-T."/>
            <person name="Zhang T."/>
            <person name="Wells G."/>
        </authorList>
    </citation>
    <scope>NUCLEOTIDE SEQUENCE [LARGE SCALE GENOMIC DNA]</scope>
    <source>
        <strain evidence="1">CANDO_2_IC</strain>
    </source>
</reference>
<comment type="caution">
    <text evidence="1">The sequence shown here is derived from an EMBL/GenBank/DDBJ whole genome shotgun (WGS) entry which is preliminary data.</text>
</comment>
<name>A0A6A7RYE2_9PROT</name>
<dbReference type="AlphaFoldDB" id="A0A6A7RYE2"/>
<accession>A0A6A7RYE2</accession>
<protein>
    <submittedName>
        <fullName evidence="1">Uncharacterized protein</fullName>
    </submittedName>
</protein>